<keyword evidence="6" id="KW-0411">Iron-sulfur</keyword>
<reference evidence="9" key="1">
    <citation type="submission" date="2016-10" db="EMBL/GenBank/DDBJ databases">
        <authorList>
            <person name="Varghese N."/>
            <person name="Submissions S."/>
        </authorList>
    </citation>
    <scope>NUCLEOTIDE SEQUENCE [LARGE SCALE GENOMIC DNA]</scope>
    <source>
        <strain evidence="9">DSM 13577</strain>
    </source>
</reference>
<dbReference type="PANTHER" id="PTHR42859">
    <property type="entry name" value="OXIDOREDUCTASE"/>
    <property type="match status" value="1"/>
</dbReference>
<evidence type="ECO:0000256" key="6">
    <source>
        <dbReference type="ARBA" id="ARBA00023014"/>
    </source>
</evidence>
<sequence>MIAYIKPSKCDKSPFCPAKRVCPVNAIYFDETINSYKVDEEKCIGCGKCAKVCPQRAIEMI</sequence>
<protein>
    <submittedName>
        <fullName evidence="8">4Fe-4S binding domain-containing protein</fullName>
    </submittedName>
</protein>
<keyword evidence="9" id="KW-1185">Reference proteome</keyword>
<accession>A0A1H9ZTZ9</accession>
<evidence type="ECO:0000256" key="5">
    <source>
        <dbReference type="ARBA" id="ARBA00023004"/>
    </source>
</evidence>
<dbReference type="AlphaFoldDB" id="A0A1H9ZTZ9"/>
<feature type="domain" description="4Fe-4S ferredoxin-type" evidence="7">
    <location>
        <begin position="34"/>
        <end position="61"/>
    </location>
</feature>
<organism evidence="8 9">
    <name type="scientific">Anaerobranca gottschalkii DSM 13577</name>
    <dbReference type="NCBI Taxonomy" id="1120990"/>
    <lineage>
        <taxon>Bacteria</taxon>
        <taxon>Bacillati</taxon>
        <taxon>Bacillota</taxon>
        <taxon>Clostridia</taxon>
        <taxon>Eubacteriales</taxon>
        <taxon>Proteinivoracaceae</taxon>
        <taxon>Anaerobranca</taxon>
    </lineage>
</organism>
<feature type="domain" description="4Fe-4S ferredoxin-type" evidence="7">
    <location>
        <begin position="1"/>
        <end position="32"/>
    </location>
</feature>
<dbReference type="EMBL" id="FOIF01000012">
    <property type="protein sequence ID" value="SES84300.1"/>
    <property type="molecule type" value="Genomic_DNA"/>
</dbReference>
<keyword evidence="1" id="KW-0813">Transport</keyword>
<dbReference type="RefSeq" id="WP_242945711.1">
    <property type="nucleotide sequence ID" value="NZ_FOIF01000012.1"/>
</dbReference>
<evidence type="ECO:0000313" key="9">
    <source>
        <dbReference type="Proteomes" id="UP000243819"/>
    </source>
</evidence>
<dbReference type="InterPro" id="IPR050294">
    <property type="entry name" value="RnfB_subfamily"/>
</dbReference>
<proteinExistence type="predicted"/>
<evidence type="ECO:0000256" key="3">
    <source>
        <dbReference type="ARBA" id="ARBA00022723"/>
    </source>
</evidence>
<dbReference type="InterPro" id="IPR017896">
    <property type="entry name" value="4Fe4S_Fe-S-bd"/>
</dbReference>
<keyword evidence="4" id="KW-0249">Electron transport</keyword>
<dbReference type="PANTHER" id="PTHR42859:SF10">
    <property type="entry name" value="DIMETHYLSULFOXIDE REDUCTASE CHAIN B"/>
    <property type="match status" value="1"/>
</dbReference>
<dbReference type="PROSITE" id="PS51379">
    <property type="entry name" value="4FE4S_FER_2"/>
    <property type="match status" value="2"/>
</dbReference>
<evidence type="ECO:0000259" key="7">
    <source>
        <dbReference type="PROSITE" id="PS51379"/>
    </source>
</evidence>
<dbReference type="InterPro" id="IPR017900">
    <property type="entry name" value="4Fe4S_Fe_S_CS"/>
</dbReference>
<dbReference type="Pfam" id="PF00037">
    <property type="entry name" value="Fer4"/>
    <property type="match status" value="1"/>
</dbReference>
<keyword evidence="3" id="KW-0479">Metal-binding</keyword>
<dbReference type="GO" id="GO:0046872">
    <property type="term" value="F:metal ion binding"/>
    <property type="evidence" value="ECO:0007669"/>
    <property type="project" value="UniProtKB-KW"/>
</dbReference>
<name>A0A1H9ZTZ9_9FIRM</name>
<dbReference type="SUPFAM" id="SSF54862">
    <property type="entry name" value="4Fe-4S ferredoxins"/>
    <property type="match status" value="1"/>
</dbReference>
<dbReference type="Proteomes" id="UP000243819">
    <property type="component" value="Unassembled WGS sequence"/>
</dbReference>
<dbReference type="STRING" id="1120990.SAMN03080614_101231"/>
<evidence type="ECO:0000313" key="8">
    <source>
        <dbReference type="EMBL" id="SES84300.1"/>
    </source>
</evidence>
<gene>
    <name evidence="8" type="ORF">SAMN03080614_101231</name>
</gene>
<evidence type="ECO:0000256" key="4">
    <source>
        <dbReference type="ARBA" id="ARBA00022982"/>
    </source>
</evidence>
<evidence type="ECO:0000256" key="2">
    <source>
        <dbReference type="ARBA" id="ARBA00022485"/>
    </source>
</evidence>
<keyword evidence="5" id="KW-0408">Iron</keyword>
<dbReference type="Gene3D" id="3.30.70.20">
    <property type="match status" value="1"/>
</dbReference>
<keyword evidence="2" id="KW-0004">4Fe-4S</keyword>
<evidence type="ECO:0000256" key="1">
    <source>
        <dbReference type="ARBA" id="ARBA00022448"/>
    </source>
</evidence>
<dbReference type="GO" id="GO:0051539">
    <property type="term" value="F:4 iron, 4 sulfur cluster binding"/>
    <property type="evidence" value="ECO:0007669"/>
    <property type="project" value="UniProtKB-KW"/>
</dbReference>
<dbReference type="PROSITE" id="PS00198">
    <property type="entry name" value="4FE4S_FER_1"/>
    <property type="match status" value="1"/>
</dbReference>